<evidence type="ECO:0000313" key="4">
    <source>
        <dbReference type="EMBL" id="SFO06497.1"/>
    </source>
</evidence>
<accession>A0A1I5E4Z8</accession>
<dbReference type="PANTHER" id="PTHR18964">
    <property type="entry name" value="ROK (REPRESSOR, ORF, KINASE) FAMILY"/>
    <property type="match status" value="1"/>
</dbReference>
<gene>
    <name evidence="4" type="ORF">SAMN04489757_10816</name>
</gene>
<organism evidence="4 5">
    <name type="scientific">Anaerocolumna aminovalerica</name>
    <dbReference type="NCBI Taxonomy" id="1527"/>
    <lineage>
        <taxon>Bacteria</taxon>
        <taxon>Bacillati</taxon>
        <taxon>Bacillota</taxon>
        <taxon>Clostridia</taxon>
        <taxon>Lachnospirales</taxon>
        <taxon>Lachnospiraceae</taxon>
        <taxon>Anaerocolumna</taxon>
    </lineage>
</organism>
<dbReference type="RefSeq" id="WP_091685348.1">
    <property type="nucleotide sequence ID" value="NZ_BAABFM010000072.1"/>
</dbReference>
<evidence type="ECO:0000256" key="1">
    <source>
        <dbReference type="ARBA" id="ARBA00002486"/>
    </source>
</evidence>
<keyword evidence="4" id="KW-0418">Kinase</keyword>
<comment type="similarity">
    <text evidence="2">Belongs to the ROK (NagC/XylR) family.</text>
</comment>
<dbReference type="InterPro" id="IPR036390">
    <property type="entry name" value="WH_DNA-bd_sf"/>
</dbReference>
<dbReference type="GO" id="GO:0042732">
    <property type="term" value="P:D-xylose metabolic process"/>
    <property type="evidence" value="ECO:0007669"/>
    <property type="project" value="UniProtKB-KW"/>
</dbReference>
<dbReference type="OrthoDB" id="6501901at2"/>
<keyword evidence="4" id="KW-0808">Transferase</keyword>
<dbReference type="InterPro" id="IPR036388">
    <property type="entry name" value="WH-like_DNA-bd_sf"/>
</dbReference>
<dbReference type="Gene3D" id="1.10.10.10">
    <property type="entry name" value="Winged helix-like DNA-binding domain superfamily/Winged helix DNA-binding domain"/>
    <property type="match status" value="1"/>
</dbReference>
<dbReference type="Pfam" id="PF00480">
    <property type="entry name" value="ROK"/>
    <property type="match status" value="1"/>
</dbReference>
<sequence length="371" mass="41789">MSGIVGTPRAIKLLNKDIIQDIIKVNGPITKPEIAKITNLSLVTVNKTVETLLQENKVKVSGVNQSTGGRRAQFFEINEELNYIVGLCYHKDVYLGAIANSIGDIIYKQEFPVRVDTYDEVMEDTYFAIDTLIEKCNEHVISAIGIGVPGVINEGIVTNIPNIPSWENINIEKIIEEKYQITVLLENDINLATIGLYYNDYKDEVDNLALIYLEQGIGSGLILNRELFKGSTNFAGELSYIPVGNQIMIDGKKTKYKGNFENKIALINEYLETCTEDKKDEMNEMLLKTIADGLMSIICVINPDIIALKLEKLTDEGIKKIKELIEALIHTDNIPKIIKLNDLRKYSIHGVMNMCIRETMPIYQLTNRKRG</sequence>
<dbReference type="STRING" id="1527.SAMN04489757_10816"/>
<evidence type="ECO:0000256" key="2">
    <source>
        <dbReference type="ARBA" id="ARBA00006479"/>
    </source>
</evidence>
<dbReference type="GO" id="GO:0016301">
    <property type="term" value="F:kinase activity"/>
    <property type="evidence" value="ECO:0007669"/>
    <property type="project" value="UniProtKB-KW"/>
</dbReference>
<dbReference type="EMBL" id="FOWD01000008">
    <property type="protein sequence ID" value="SFO06497.1"/>
    <property type="molecule type" value="Genomic_DNA"/>
</dbReference>
<evidence type="ECO:0000256" key="3">
    <source>
        <dbReference type="ARBA" id="ARBA00022629"/>
    </source>
</evidence>
<name>A0A1I5E4Z8_9FIRM</name>
<keyword evidence="3" id="KW-0119">Carbohydrate metabolism</keyword>
<comment type="function">
    <text evidence="1">Transcriptional repressor of xylose-utilizing enzymes.</text>
</comment>
<keyword evidence="5" id="KW-1185">Reference proteome</keyword>
<dbReference type="PANTHER" id="PTHR18964:SF149">
    <property type="entry name" value="BIFUNCTIONAL UDP-N-ACETYLGLUCOSAMINE 2-EPIMERASE_N-ACETYLMANNOSAMINE KINASE"/>
    <property type="match status" value="1"/>
</dbReference>
<dbReference type="InterPro" id="IPR043129">
    <property type="entry name" value="ATPase_NBD"/>
</dbReference>
<dbReference type="SUPFAM" id="SSF46785">
    <property type="entry name" value="Winged helix' DNA-binding domain"/>
    <property type="match status" value="1"/>
</dbReference>
<dbReference type="InterPro" id="IPR000600">
    <property type="entry name" value="ROK"/>
</dbReference>
<dbReference type="SUPFAM" id="SSF53067">
    <property type="entry name" value="Actin-like ATPase domain"/>
    <property type="match status" value="1"/>
</dbReference>
<reference evidence="4 5" key="1">
    <citation type="submission" date="2016-10" db="EMBL/GenBank/DDBJ databases">
        <authorList>
            <person name="de Groot N.N."/>
        </authorList>
    </citation>
    <scope>NUCLEOTIDE SEQUENCE [LARGE SCALE GENOMIC DNA]</scope>
    <source>
        <strain evidence="4 5">DSM 1283</strain>
    </source>
</reference>
<dbReference type="CDD" id="cd23763">
    <property type="entry name" value="ASKHA_ATPase_ROK"/>
    <property type="match status" value="1"/>
</dbReference>
<dbReference type="Proteomes" id="UP000198806">
    <property type="component" value="Unassembled WGS sequence"/>
</dbReference>
<proteinExistence type="inferred from homology"/>
<keyword evidence="3" id="KW-0859">Xylose metabolism</keyword>
<evidence type="ECO:0000313" key="5">
    <source>
        <dbReference type="Proteomes" id="UP000198806"/>
    </source>
</evidence>
<dbReference type="AlphaFoldDB" id="A0A1I5E4Z8"/>
<protein>
    <submittedName>
        <fullName evidence="4">Sugar kinase of the NBD/HSP70 family, may contain an N-terminal HTH domain</fullName>
    </submittedName>
</protein>
<dbReference type="Gene3D" id="3.30.420.40">
    <property type="match status" value="2"/>
</dbReference>